<dbReference type="InterPro" id="IPR036428">
    <property type="entry name" value="PCD_sf"/>
</dbReference>
<dbReference type="GO" id="GO:0008124">
    <property type="term" value="F:4-alpha-hydroxytetrahydrobiopterin dehydratase activity"/>
    <property type="evidence" value="ECO:0007669"/>
    <property type="project" value="UniProtKB-UniRule"/>
</dbReference>
<evidence type="ECO:0000313" key="6">
    <source>
        <dbReference type="Proteomes" id="UP000244064"/>
    </source>
</evidence>
<evidence type="ECO:0000256" key="4">
    <source>
        <dbReference type="HAMAP-Rule" id="MF_00434"/>
    </source>
</evidence>
<comment type="caution">
    <text evidence="5">The sequence shown here is derived from an EMBL/GenBank/DDBJ whole genome shotgun (WGS) entry which is preliminary data.</text>
</comment>
<dbReference type="NCBIfam" id="NF002016">
    <property type="entry name" value="PRK00823.1-1"/>
    <property type="match status" value="1"/>
</dbReference>
<dbReference type="EC" id="4.2.1.96" evidence="4"/>
<keyword evidence="6" id="KW-1185">Reference proteome</keyword>
<evidence type="ECO:0000256" key="1">
    <source>
        <dbReference type="ARBA" id="ARBA00001554"/>
    </source>
</evidence>
<organism evidence="5 6">
    <name type="scientific">Pseudomonas mangrovi</name>
    <dbReference type="NCBI Taxonomy" id="2161748"/>
    <lineage>
        <taxon>Bacteria</taxon>
        <taxon>Pseudomonadati</taxon>
        <taxon>Pseudomonadota</taxon>
        <taxon>Gammaproteobacteria</taxon>
        <taxon>Pseudomonadales</taxon>
        <taxon>Pseudomonadaceae</taxon>
        <taxon>Pseudomonas</taxon>
    </lineage>
</organism>
<dbReference type="InterPro" id="IPR050376">
    <property type="entry name" value="Pterin-4-alpha-carb_dehyd"/>
</dbReference>
<dbReference type="InterPro" id="IPR001533">
    <property type="entry name" value="Pterin_deHydtase"/>
</dbReference>
<dbReference type="PANTHER" id="PTHR42805:SF1">
    <property type="entry name" value="PTERIN-4-ALPHA-CARBINOLAMINE DEHYDRATASE-RELATED"/>
    <property type="match status" value="1"/>
</dbReference>
<dbReference type="GO" id="GO:0006729">
    <property type="term" value="P:tetrahydrobiopterin biosynthetic process"/>
    <property type="evidence" value="ECO:0007669"/>
    <property type="project" value="InterPro"/>
</dbReference>
<dbReference type="EMBL" id="QASN01000007">
    <property type="protein sequence ID" value="PTU75480.1"/>
    <property type="molecule type" value="Genomic_DNA"/>
</dbReference>
<evidence type="ECO:0000256" key="3">
    <source>
        <dbReference type="ARBA" id="ARBA00023239"/>
    </source>
</evidence>
<sequence length="119" mass="13141">MTSLANSPCQSCQADSAEAVEEARARELLEQLPGWRIETVGGVAQLQKVFRFADFAEALAFTNAIGALAEAENHHPALLTEWGRVSVSWWTHSLKGLHINDFIMAARSDQQALQQHRQG</sequence>
<dbReference type="Gene3D" id="3.30.1360.20">
    <property type="entry name" value="Transcriptional coactivator/pterin dehydratase"/>
    <property type="match status" value="1"/>
</dbReference>
<name>A0A2T5PCL0_9PSED</name>
<comment type="similarity">
    <text evidence="2 4">Belongs to the pterin-4-alpha-carbinolamine dehydratase family.</text>
</comment>
<keyword evidence="3 4" id="KW-0456">Lyase</keyword>
<dbReference type="PANTHER" id="PTHR42805">
    <property type="entry name" value="PTERIN-4-ALPHA-CARBINOLAMINE DEHYDRATASE-RELATED"/>
    <property type="match status" value="1"/>
</dbReference>
<accession>A0A2T5PCL0</accession>
<protein>
    <recommendedName>
        <fullName evidence="4">Putative pterin-4-alpha-carbinolamine dehydratase</fullName>
        <shortName evidence="4">PHS</shortName>
        <ecNumber evidence="4">4.2.1.96</ecNumber>
    </recommendedName>
    <alternativeName>
        <fullName evidence="4">4-alpha-hydroxy-tetrahydropterin dehydratase</fullName>
    </alternativeName>
    <alternativeName>
        <fullName evidence="4">Pterin carbinolamine dehydratase</fullName>
        <shortName evidence="4">PCD</shortName>
    </alternativeName>
</protein>
<dbReference type="OrthoDB" id="5294615at2"/>
<dbReference type="AlphaFoldDB" id="A0A2T5PCL0"/>
<dbReference type="SUPFAM" id="SSF55248">
    <property type="entry name" value="PCD-like"/>
    <property type="match status" value="1"/>
</dbReference>
<reference evidence="5 6" key="1">
    <citation type="submission" date="2018-04" db="EMBL/GenBank/DDBJ databases">
        <title>Pseudomonas sp. nov., isolated from mangrove soil.</title>
        <authorList>
            <person name="Chen C."/>
        </authorList>
    </citation>
    <scope>NUCLEOTIDE SEQUENCE [LARGE SCALE GENOMIC DNA]</scope>
    <source>
        <strain evidence="5 6">TC-11</strain>
    </source>
</reference>
<dbReference type="HAMAP" id="MF_00434">
    <property type="entry name" value="Pterin_4_alpha"/>
    <property type="match status" value="1"/>
</dbReference>
<comment type="catalytic activity">
    <reaction evidence="1 4">
        <text>(4aS,6R)-4a-hydroxy-L-erythro-5,6,7,8-tetrahydrobiopterin = (6R)-L-erythro-6,7-dihydrobiopterin + H2O</text>
        <dbReference type="Rhea" id="RHEA:11920"/>
        <dbReference type="ChEBI" id="CHEBI:15377"/>
        <dbReference type="ChEBI" id="CHEBI:15642"/>
        <dbReference type="ChEBI" id="CHEBI:43120"/>
        <dbReference type="EC" id="4.2.1.96"/>
    </reaction>
</comment>
<proteinExistence type="inferred from homology"/>
<dbReference type="CDD" id="cd00913">
    <property type="entry name" value="PCD_DCoH_subfamily_a"/>
    <property type="match status" value="1"/>
</dbReference>
<evidence type="ECO:0000313" key="5">
    <source>
        <dbReference type="EMBL" id="PTU75480.1"/>
    </source>
</evidence>
<dbReference type="Proteomes" id="UP000244064">
    <property type="component" value="Unassembled WGS sequence"/>
</dbReference>
<dbReference type="RefSeq" id="WP_108105820.1">
    <property type="nucleotide sequence ID" value="NZ_QASN01000007.1"/>
</dbReference>
<dbReference type="Pfam" id="PF01329">
    <property type="entry name" value="Pterin_4a"/>
    <property type="match status" value="1"/>
</dbReference>
<gene>
    <name evidence="5" type="ORF">DBO85_04895</name>
</gene>
<evidence type="ECO:0000256" key="2">
    <source>
        <dbReference type="ARBA" id="ARBA00006472"/>
    </source>
</evidence>